<sequence>MRNRTLSKIGTQLLRLRHDSSQSSQDRATPTDYGLDHRQVAEFVAGTLDAESEAALAHQVARLLPFHWTWPTRVAQAMSQIMAHFGDQRELMAWLDRHPGLPRLTARLYVFMGLLDQYSAVPGVVTAMREYRARTPYPPGLESYLVPVTDDDTLASIAFKVEKLLGEERTREAADLALATAAWLQQIGPRARELAPEVGDLDELMRQARQDIQSAAADI</sequence>
<dbReference type="RefSeq" id="WP_190904237.1">
    <property type="nucleotide sequence ID" value="NZ_AP023439.1"/>
</dbReference>
<gene>
    <name evidence="1" type="ORF">GCM10017668_68560</name>
</gene>
<organism evidence="1 2">
    <name type="scientific">Streptomyces tuirus</name>
    <dbReference type="NCBI Taxonomy" id="68278"/>
    <lineage>
        <taxon>Bacteria</taxon>
        <taxon>Bacillati</taxon>
        <taxon>Actinomycetota</taxon>
        <taxon>Actinomycetes</taxon>
        <taxon>Kitasatosporales</taxon>
        <taxon>Streptomycetaceae</taxon>
        <taxon>Streptomyces</taxon>
    </lineage>
</organism>
<name>A0A7G1NP76_9ACTN</name>
<protein>
    <submittedName>
        <fullName evidence="1">Uncharacterized protein</fullName>
    </submittedName>
</protein>
<dbReference type="Proteomes" id="UP000516373">
    <property type="component" value="Chromosome"/>
</dbReference>
<accession>A0A7G1NP76</accession>
<dbReference type="EMBL" id="AP023439">
    <property type="protein sequence ID" value="BCL25013.1"/>
    <property type="molecule type" value="Genomic_DNA"/>
</dbReference>
<evidence type="ECO:0000313" key="2">
    <source>
        <dbReference type="Proteomes" id="UP000516373"/>
    </source>
</evidence>
<dbReference type="KEGG" id="stui:GCM10017668_68560"/>
<reference evidence="1 2" key="1">
    <citation type="journal article" date="2014" name="Int. J. Syst. Evol. Microbiol.">
        <title>Complete genome sequence of Corynebacterium casei LMG S-19264T (=DSM 44701T), isolated from a smear-ripened cheese.</title>
        <authorList>
            <consortium name="US DOE Joint Genome Institute (JGI-PGF)"/>
            <person name="Walter F."/>
            <person name="Albersmeier A."/>
            <person name="Kalinowski J."/>
            <person name="Ruckert C."/>
        </authorList>
    </citation>
    <scope>NUCLEOTIDE SEQUENCE [LARGE SCALE GENOMIC DNA]</scope>
    <source>
        <strain evidence="1 2">JCM 4255</strain>
    </source>
</reference>
<evidence type="ECO:0000313" key="1">
    <source>
        <dbReference type="EMBL" id="BCL25013.1"/>
    </source>
</evidence>
<proteinExistence type="predicted"/>
<dbReference type="AlphaFoldDB" id="A0A7G1NP76"/>